<evidence type="ECO:0000313" key="6">
    <source>
        <dbReference type="EMBL" id="VFQ71449.1"/>
    </source>
</evidence>
<feature type="domain" description="Myb-like" evidence="4">
    <location>
        <begin position="79"/>
        <end position="129"/>
    </location>
</feature>
<accession>A0A484L544</accession>
<dbReference type="InterPro" id="IPR001005">
    <property type="entry name" value="SANT/Myb"/>
</dbReference>
<dbReference type="Gene3D" id="3.40.50.720">
    <property type="entry name" value="NAD(P)-binding Rossmann-like Domain"/>
    <property type="match status" value="1"/>
</dbReference>
<feature type="compositionally biased region" description="Polar residues" evidence="3">
    <location>
        <begin position="203"/>
        <end position="219"/>
    </location>
</feature>
<gene>
    <name evidence="6" type="ORF">CCAM_LOCUS13225</name>
</gene>
<dbReference type="Pfam" id="PF07993">
    <property type="entry name" value="NAD_binding_4"/>
    <property type="match status" value="1"/>
</dbReference>
<keyword evidence="1" id="KW-0238">DNA-binding</keyword>
<dbReference type="PROSITE" id="PS51293">
    <property type="entry name" value="SANT"/>
    <property type="match status" value="1"/>
</dbReference>
<dbReference type="Pfam" id="PF00249">
    <property type="entry name" value="Myb_DNA-binding"/>
    <property type="match status" value="1"/>
</dbReference>
<dbReference type="OrthoDB" id="515799at2759"/>
<evidence type="ECO:0000313" key="7">
    <source>
        <dbReference type="Proteomes" id="UP000595140"/>
    </source>
</evidence>
<evidence type="ECO:0000256" key="3">
    <source>
        <dbReference type="SAM" id="MobiDB-lite"/>
    </source>
</evidence>
<dbReference type="GO" id="GO:0000976">
    <property type="term" value="F:transcription cis-regulatory region binding"/>
    <property type="evidence" value="ECO:0007669"/>
    <property type="project" value="UniProtKB-ARBA"/>
</dbReference>
<keyword evidence="2" id="KW-0539">Nucleus</keyword>
<feature type="compositionally biased region" description="Basic and acidic residues" evidence="3">
    <location>
        <begin position="13"/>
        <end position="26"/>
    </location>
</feature>
<dbReference type="InterPro" id="IPR055315">
    <property type="entry name" value="Cramped-like"/>
</dbReference>
<dbReference type="PANTHER" id="PTHR21677:SF1">
    <property type="entry name" value="PROTEIN CRAMPED-LIKE"/>
    <property type="match status" value="1"/>
</dbReference>
<feature type="region of interest" description="Disordered" evidence="3">
    <location>
        <begin position="202"/>
        <end position="222"/>
    </location>
</feature>
<sequence length="779" mass="87071">MGMEVQLTLGSDADPHSRRSPRKDDGGFTFGEVDCVHKQIESSQDHDMPEQTMFSQDHAMAEQVMPSRDRPVLQRPVRRETRKWAAWTREEEESFFSALRHVGKNFEKITSRVHTKNKDQVRHYYYRLVRRMNKLLGPNLCLNAKNSKDTIAAMLRWWSLLEKYSCKASKLHLKPRRFKVFIETLENQLLKDRKKNVRRCFSQGENTSASPISVSNQGRASGHDDQHVKVVLDTQDMQKYGPGKGSLLKRHVNIGSSNTSSKAPSPLLKTVRHRRKTDAVSTSAYKRWEKAAIAGVSLVADAAEHVERTTNDTTFQDTHVQNGLEQGGEVPHAFQTSLRNSFNELNVQSSKKLKLQLFPIDDGTRRALELDNHNPYLELTLSTQKKISSVMEHLNRKWGNCSMTRGDLLLFPYHLQKENLVHFPKWTKDSTLTASDVYTLIGRPPIFRLRYGWFSNAEATFLVTSLSVIPRGCEKNMNIMQEQSAGLPASSTDSPKEVNGCVSGNAMNVSMSSNHPEAAVWGNSENIVTRAEVLTKPITSCAGEWADSLTNISVGELLSEAPDAECGNCITSSVPTSSSNYVHNTPFSCDSFDAAIAAHIKKHQNIAINHTALPSELSTIWGAEDTCDAFSFQRRSHSEEWQKSSKPTSLDTSKPINLRNATAVLGTPLQGEFDNGKTVDAAACAHPERVPYTSTSDVVKDFTGLAEVSWVVESELFSVVKEKYGGDLFAAMLEEKVFPVAGDVSFEDLGIENKEVKDEMLREVDIIVNSAATTTFNER</sequence>
<organism evidence="6 7">
    <name type="scientific">Cuscuta campestris</name>
    <dbReference type="NCBI Taxonomy" id="132261"/>
    <lineage>
        <taxon>Eukaryota</taxon>
        <taxon>Viridiplantae</taxon>
        <taxon>Streptophyta</taxon>
        <taxon>Embryophyta</taxon>
        <taxon>Tracheophyta</taxon>
        <taxon>Spermatophyta</taxon>
        <taxon>Magnoliopsida</taxon>
        <taxon>eudicotyledons</taxon>
        <taxon>Gunneridae</taxon>
        <taxon>Pentapetalae</taxon>
        <taxon>asterids</taxon>
        <taxon>lamiids</taxon>
        <taxon>Solanales</taxon>
        <taxon>Convolvulaceae</taxon>
        <taxon>Cuscuteae</taxon>
        <taxon>Cuscuta</taxon>
        <taxon>Cuscuta subgen. Grammica</taxon>
        <taxon>Cuscuta sect. Cleistogrammica</taxon>
    </lineage>
</organism>
<evidence type="ECO:0000256" key="2">
    <source>
        <dbReference type="ARBA" id="ARBA00023242"/>
    </source>
</evidence>
<dbReference type="SMART" id="SM00717">
    <property type="entry name" value="SANT"/>
    <property type="match status" value="1"/>
</dbReference>
<dbReference type="FunFam" id="1.10.10.60:FF:000287">
    <property type="entry name" value="TSL-kinase interacting protein 1"/>
    <property type="match status" value="1"/>
</dbReference>
<reference evidence="6 7" key="1">
    <citation type="submission" date="2018-04" db="EMBL/GenBank/DDBJ databases">
        <authorList>
            <person name="Vogel A."/>
        </authorList>
    </citation>
    <scope>NUCLEOTIDE SEQUENCE [LARGE SCALE GENOMIC DNA]</scope>
</reference>
<dbReference type="PROSITE" id="PS50090">
    <property type="entry name" value="MYB_LIKE"/>
    <property type="match status" value="1"/>
</dbReference>
<dbReference type="GO" id="GO:0005634">
    <property type="term" value="C:nucleus"/>
    <property type="evidence" value="ECO:0007669"/>
    <property type="project" value="TreeGrafter"/>
</dbReference>
<feature type="region of interest" description="Disordered" evidence="3">
    <location>
        <begin position="1"/>
        <end position="29"/>
    </location>
</feature>
<dbReference type="CDD" id="cd00167">
    <property type="entry name" value="SANT"/>
    <property type="match status" value="1"/>
</dbReference>
<dbReference type="GO" id="GO:0003682">
    <property type="term" value="F:chromatin binding"/>
    <property type="evidence" value="ECO:0007669"/>
    <property type="project" value="InterPro"/>
</dbReference>
<dbReference type="InterPro" id="IPR009057">
    <property type="entry name" value="Homeodomain-like_sf"/>
</dbReference>
<proteinExistence type="predicted"/>
<dbReference type="AlphaFoldDB" id="A0A484L544"/>
<evidence type="ECO:0000259" key="4">
    <source>
        <dbReference type="PROSITE" id="PS50090"/>
    </source>
</evidence>
<dbReference type="EMBL" id="OOIL02001013">
    <property type="protein sequence ID" value="VFQ71449.1"/>
    <property type="molecule type" value="Genomic_DNA"/>
</dbReference>
<dbReference type="GO" id="GO:0007389">
    <property type="term" value="P:pattern specification process"/>
    <property type="evidence" value="ECO:0007669"/>
    <property type="project" value="TreeGrafter"/>
</dbReference>
<name>A0A484L544_9ASTE</name>
<dbReference type="InterPro" id="IPR017884">
    <property type="entry name" value="SANT_dom"/>
</dbReference>
<dbReference type="Gene3D" id="1.20.58.1880">
    <property type="match status" value="1"/>
</dbReference>
<evidence type="ECO:0000256" key="1">
    <source>
        <dbReference type="ARBA" id="ARBA00023125"/>
    </source>
</evidence>
<dbReference type="PANTHER" id="PTHR21677">
    <property type="entry name" value="CRAMPED PROTEIN"/>
    <property type="match status" value="1"/>
</dbReference>
<dbReference type="GO" id="GO:0010597">
    <property type="term" value="P:green leaf volatile biosynthetic process"/>
    <property type="evidence" value="ECO:0007669"/>
    <property type="project" value="UniProtKB-ARBA"/>
</dbReference>
<feature type="domain" description="SANT" evidence="5">
    <location>
        <begin position="87"/>
        <end position="133"/>
    </location>
</feature>
<protein>
    <submittedName>
        <fullName evidence="6">Uncharacterized protein</fullName>
    </submittedName>
</protein>
<keyword evidence="7" id="KW-1185">Reference proteome</keyword>
<dbReference type="SUPFAM" id="SSF46689">
    <property type="entry name" value="Homeodomain-like"/>
    <property type="match status" value="1"/>
</dbReference>
<dbReference type="Proteomes" id="UP000595140">
    <property type="component" value="Unassembled WGS sequence"/>
</dbReference>
<dbReference type="InterPro" id="IPR013120">
    <property type="entry name" value="FAR_NAD-bd"/>
</dbReference>
<evidence type="ECO:0000259" key="5">
    <source>
        <dbReference type="PROSITE" id="PS51293"/>
    </source>
</evidence>